<dbReference type="RefSeq" id="WP_109983154.1">
    <property type="nucleotide sequence ID" value="NZ_QGTD01000004.1"/>
</dbReference>
<evidence type="ECO:0000256" key="7">
    <source>
        <dbReference type="PIRNR" id="PIRNR000535"/>
    </source>
</evidence>
<comment type="similarity">
    <text evidence="7">Belongs to the carbohydrate kinase PfkB family. LacC subfamily.</text>
</comment>
<dbReference type="OrthoDB" id="9801219at2"/>
<proteinExistence type="inferred from homology"/>
<dbReference type="InterPro" id="IPR002173">
    <property type="entry name" value="Carboh/pur_kinase_PfkB_CS"/>
</dbReference>
<dbReference type="Pfam" id="PF00294">
    <property type="entry name" value="PfkB"/>
    <property type="match status" value="1"/>
</dbReference>
<dbReference type="NCBIfam" id="TIGR03828">
    <property type="entry name" value="pfkB"/>
    <property type="match status" value="1"/>
</dbReference>
<keyword evidence="3 7" id="KW-0547">Nucleotide-binding</keyword>
<dbReference type="InterPro" id="IPR011611">
    <property type="entry name" value="PfkB_dom"/>
</dbReference>
<keyword evidence="4 8" id="KW-0418">Kinase</keyword>
<feature type="domain" description="Carbohydrate kinase PfkB" evidence="9">
    <location>
        <begin position="6"/>
        <end position="286"/>
    </location>
</feature>
<organism evidence="10 11">
    <name type="scientific">Gracilibacillus dipsosauri</name>
    <dbReference type="NCBI Taxonomy" id="178340"/>
    <lineage>
        <taxon>Bacteria</taxon>
        <taxon>Bacillati</taxon>
        <taxon>Bacillota</taxon>
        <taxon>Bacilli</taxon>
        <taxon>Bacillales</taxon>
        <taxon>Bacillaceae</taxon>
        <taxon>Gracilibacillus</taxon>
    </lineage>
</organism>
<accession>A0A317L1Q0</accession>
<comment type="function">
    <text evidence="8">Catalyzes the ATP-dependent phosphorylation of fructose-l-phosphate to fructose-l,6-bisphosphate.</text>
</comment>
<dbReference type="PROSITE" id="PS00583">
    <property type="entry name" value="PFKB_KINASES_1"/>
    <property type="match status" value="1"/>
</dbReference>
<dbReference type="GO" id="GO:0044281">
    <property type="term" value="P:small molecule metabolic process"/>
    <property type="evidence" value="ECO:0007669"/>
    <property type="project" value="UniProtKB-ARBA"/>
</dbReference>
<dbReference type="EMBL" id="QGTD01000004">
    <property type="protein sequence ID" value="PWU69742.1"/>
    <property type="molecule type" value="Genomic_DNA"/>
</dbReference>
<reference evidence="10 11" key="1">
    <citation type="submission" date="2018-05" db="EMBL/GenBank/DDBJ databases">
        <title>Genomic analysis of Gracilibacillus dipsosauri DD1 reveals novel features of a salt-tolerant amylase.</title>
        <authorList>
            <person name="Deutch C.E."/>
            <person name="Yang S."/>
        </authorList>
    </citation>
    <scope>NUCLEOTIDE SEQUENCE [LARGE SCALE GENOMIC DNA]</scope>
    <source>
        <strain evidence="10 11">DD1</strain>
    </source>
</reference>
<dbReference type="GO" id="GO:0008662">
    <property type="term" value="F:1-phosphofructokinase activity"/>
    <property type="evidence" value="ECO:0007669"/>
    <property type="project" value="UniProtKB-UniRule"/>
</dbReference>
<dbReference type="NCBIfam" id="TIGR03168">
    <property type="entry name" value="1-PFK"/>
    <property type="match status" value="1"/>
</dbReference>
<comment type="catalytic activity">
    <reaction evidence="6 8">
        <text>beta-D-fructose 1-phosphate + ATP = beta-D-fructose 1,6-bisphosphate + ADP + H(+)</text>
        <dbReference type="Rhea" id="RHEA:14213"/>
        <dbReference type="ChEBI" id="CHEBI:15378"/>
        <dbReference type="ChEBI" id="CHEBI:30616"/>
        <dbReference type="ChEBI" id="CHEBI:32966"/>
        <dbReference type="ChEBI" id="CHEBI:138881"/>
        <dbReference type="ChEBI" id="CHEBI:456216"/>
        <dbReference type="EC" id="2.7.1.56"/>
    </reaction>
</comment>
<keyword evidence="11" id="KW-1185">Reference proteome</keyword>
<evidence type="ECO:0000256" key="1">
    <source>
        <dbReference type="ARBA" id="ARBA00005380"/>
    </source>
</evidence>
<evidence type="ECO:0000256" key="5">
    <source>
        <dbReference type="ARBA" id="ARBA00022840"/>
    </source>
</evidence>
<comment type="catalytic activity">
    <reaction evidence="7">
        <text>D-tagatofuranose 6-phosphate + ATP = D-tagatofuranose 1,6-bisphosphate + ADP + H(+)</text>
        <dbReference type="Rhea" id="RHEA:12420"/>
        <dbReference type="ChEBI" id="CHEBI:15378"/>
        <dbReference type="ChEBI" id="CHEBI:30616"/>
        <dbReference type="ChEBI" id="CHEBI:58694"/>
        <dbReference type="ChEBI" id="CHEBI:58695"/>
        <dbReference type="ChEBI" id="CHEBI:456216"/>
        <dbReference type="EC" id="2.7.1.144"/>
    </reaction>
</comment>
<dbReference type="Gene3D" id="3.40.1190.20">
    <property type="match status" value="1"/>
</dbReference>
<keyword evidence="5 7" id="KW-0067">ATP-binding</keyword>
<protein>
    <recommendedName>
        <fullName evidence="7">Tagatose-6-phosphate kinase</fullName>
        <ecNumber evidence="7">2.7.1.144</ecNumber>
    </recommendedName>
</protein>
<comment type="similarity">
    <text evidence="1">Belongs to the carbohydrate kinase pfkB family.</text>
</comment>
<dbReference type="GO" id="GO:0016052">
    <property type="term" value="P:carbohydrate catabolic process"/>
    <property type="evidence" value="ECO:0007669"/>
    <property type="project" value="UniProtKB-ARBA"/>
</dbReference>
<keyword evidence="7" id="KW-0423">Lactose metabolism</keyword>
<dbReference type="InterPro" id="IPR022463">
    <property type="entry name" value="1-PFruKinase"/>
</dbReference>
<name>A0A317L1Q0_9BACI</name>
<dbReference type="GO" id="GO:0009024">
    <property type="term" value="F:tagatose-6-phosphate kinase activity"/>
    <property type="evidence" value="ECO:0007669"/>
    <property type="project" value="UniProtKB-EC"/>
</dbReference>
<dbReference type="GO" id="GO:0005829">
    <property type="term" value="C:cytosol"/>
    <property type="evidence" value="ECO:0007669"/>
    <property type="project" value="TreeGrafter"/>
</dbReference>
<evidence type="ECO:0000259" key="9">
    <source>
        <dbReference type="Pfam" id="PF00294"/>
    </source>
</evidence>
<comment type="pathway">
    <text evidence="7">Carbohydrate metabolism; D-tagatose 6-phosphate degradation; D-glyceraldehyde 3-phosphate and glycerone phosphate from D-tagatose 6-phosphate: step 1/2.</text>
</comment>
<evidence type="ECO:0000256" key="6">
    <source>
        <dbReference type="ARBA" id="ARBA00047745"/>
    </source>
</evidence>
<dbReference type="FunFam" id="3.40.1190.20:FF:000001">
    <property type="entry name" value="Phosphofructokinase"/>
    <property type="match status" value="1"/>
</dbReference>
<dbReference type="PIRSF" id="PIRSF000535">
    <property type="entry name" value="1PFK/6PFK/LacC"/>
    <property type="match status" value="1"/>
</dbReference>
<dbReference type="AlphaFoldDB" id="A0A317L1Q0"/>
<evidence type="ECO:0000256" key="2">
    <source>
        <dbReference type="ARBA" id="ARBA00022679"/>
    </source>
</evidence>
<dbReference type="EC" id="2.7.1.144" evidence="7"/>
<keyword evidence="2 7" id="KW-0808">Transferase</keyword>
<dbReference type="GO" id="GO:0005524">
    <property type="term" value="F:ATP binding"/>
    <property type="evidence" value="ECO:0007669"/>
    <property type="project" value="UniProtKB-UniRule"/>
</dbReference>
<comment type="caution">
    <text evidence="10">The sequence shown here is derived from an EMBL/GenBank/DDBJ whole genome shotgun (WGS) entry which is preliminary data.</text>
</comment>
<evidence type="ECO:0000256" key="8">
    <source>
        <dbReference type="RuleBase" id="RU369061"/>
    </source>
</evidence>
<dbReference type="InterPro" id="IPR029056">
    <property type="entry name" value="Ribokinase-like"/>
</dbReference>
<evidence type="ECO:0000256" key="4">
    <source>
        <dbReference type="ARBA" id="ARBA00022777"/>
    </source>
</evidence>
<gene>
    <name evidence="10" type="primary">pfkB</name>
    <name evidence="10" type="ORF">DLJ74_02095</name>
</gene>
<sequence length="305" mass="32883">MIYTITLNPAIDYVVKLDVLEQGTINRSQGDYKEAGGKGINVSRVLDRLGTTSTALGFIGGFTGKFITNYLEKVGIAHDFVSLQEDTRINVKLKAGNEETEVNGKSPAITEENYESFVNKLRGLTSEDMVVLAGSLPASLPEDTYHSIVTMLNAQGVSVILDTSGSALEQAIKASPAFIKPNNHELADLFSEKIKTDLDIVRLAKRLHVENRIDHVLVSMAKEGAIYVGEAGTFKLSAPTGRAVHSVGAGDSSVAGFLYKWQESNHAEEAAKYAVASGSATAFSKTLCTKDEVEKLLEEVQVTKL</sequence>
<evidence type="ECO:0000313" key="10">
    <source>
        <dbReference type="EMBL" id="PWU69742.1"/>
    </source>
</evidence>
<evidence type="ECO:0000256" key="3">
    <source>
        <dbReference type="ARBA" id="ARBA00022741"/>
    </source>
</evidence>
<dbReference type="PANTHER" id="PTHR46566">
    <property type="entry name" value="1-PHOSPHOFRUCTOKINASE-RELATED"/>
    <property type="match status" value="1"/>
</dbReference>
<dbReference type="PANTHER" id="PTHR46566:SF1">
    <property type="entry name" value="1-PHOSPHOFRUCTOKINASE"/>
    <property type="match status" value="1"/>
</dbReference>
<dbReference type="UniPathway" id="UPA00704">
    <property type="reaction ID" value="UER00715"/>
</dbReference>
<dbReference type="GO" id="GO:2001059">
    <property type="term" value="P:D-tagatose 6-phosphate catabolic process"/>
    <property type="evidence" value="ECO:0007669"/>
    <property type="project" value="UniProtKB-UniPathway"/>
</dbReference>
<evidence type="ECO:0000313" key="11">
    <source>
        <dbReference type="Proteomes" id="UP000245624"/>
    </source>
</evidence>
<dbReference type="CDD" id="cd01164">
    <property type="entry name" value="FruK_PfkB_like"/>
    <property type="match status" value="1"/>
</dbReference>
<dbReference type="InterPro" id="IPR017583">
    <property type="entry name" value="Tagatose/fructose_Pkinase"/>
</dbReference>
<dbReference type="SUPFAM" id="SSF53613">
    <property type="entry name" value="Ribokinase-like"/>
    <property type="match status" value="1"/>
</dbReference>
<dbReference type="GO" id="GO:0005988">
    <property type="term" value="P:lactose metabolic process"/>
    <property type="evidence" value="ECO:0007669"/>
    <property type="project" value="UniProtKB-KW"/>
</dbReference>
<dbReference type="Proteomes" id="UP000245624">
    <property type="component" value="Unassembled WGS sequence"/>
</dbReference>